<sequence length="167" mass="16275">MSPSSPASTAKQAQLVKVLHVGADVGAATAATHRCLWGALAAAIAWPTLGACGVTHAELGAVAVGLLTVLPWLGPLLGVGLAAGLAATVPHPHSLLLGLAAAALVTLAAAPAQHPPGVLGPLSIPAAAAAVVLGGALWGIFGALAALVLASIGARIRRRRRRPGPVT</sequence>
<comment type="caution">
    <text evidence="2">The sequence shown here is derived from an EMBL/GenBank/DDBJ whole genome shotgun (WGS) entry which is preliminary data.</text>
</comment>
<evidence type="ECO:0008006" key="4">
    <source>
        <dbReference type="Google" id="ProtNLM"/>
    </source>
</evidence>
<evidence type="ECO:0000256" key="1">
    <source>
        <dbReference type="SAM" id="Phobius"/>
    </source>
</evidence>
<organism evidence="2 3">
    <name type="scientific">Dactylosporangium salmoneum</name>
    <dbReference type="NCBI Taxonomy" id="53361"/>
    <lineage>
        <taxon>Bacteria</taxon>
        <taxon>Bacillati</taxon>
        <taxon>Actinomycetota</taxon>
        <taxon>Actinomycetes</taxon>
        <taxon>Micromonosporales</taxon>
        <taxon>Micromonosporaceae</taxon>
        <taxon>Dactylosporangium</taxon>
    </lineage>
</organism>
<protein>
    <recommendedName>
        <fullName evidence="4">HPP family protein</fullName>
    </recommendedName>
</protein>
<keyword evidence="3" id="KW-1185">Reference proteome</keyword>
<name>A0ABP5UL99_9ACTN</name>
<dbReference type="EMBL" id="BAAARV010000092">
    <property type="protein sequence ID" value="GAA2382340.1"/>
    <property type="molecule type" value="Genomic_DNA"/>
</dbReference>
<feature type="transmembrane region" description="Helical" evidence="1">
    <location>
        <begin position="124"/>
        <end position="152"/>
    </location>
</feature>
<dbReference type="RefSeq" id="WP_344618875.1">
    <property type="nucleotide sequence ID" value="NZ_BAAARV010000092.1"/>
</dbReference>
<keyword evidence="1" id="KW-1133">Transmembrane helix</keyword>
<feature type="transmembrane region" description="Helical" evidence="1">
    <location>
        <begin position="69"/>
        <end position="88"/>
    </location>
</feature>
<dbReference type="Proteomes" id="UP001501444">
    <property type="component" value="Unassembled WGS sequence"/>
</dbReference>
<feature type="transmembrane region" description="Helical" evidence="1">
    <location>
        <begin position="95"/>
        <end position="112"/>
    </location>
</feature>
<proteinExistence type="predicted"/>
<keyword evidence="1" id="KW-0472">Membrane</keyword>
<evidence type="ECO:0000313" key="2">
    <source>
        <dbReference type="EMBL" id="GAA2382340.1"/>
    </source>
</evidence>
<gene>
    <name evidence="2" type="ORF">GCM10010170_090570</name>
</gene>
<reference evidence="3" key="1">
    <citation type="journal article" date="2019" name="Int. J. Syst. Evol. Microbiol.">
        <title>The Global Catalogue of Microorganisms (GCM) 10K type strain sequencing project: providing services to taxonomists for standard genome sequencing and annotation.</title>
        <authorList>
            <consortium name="The Broad Institute Genomics Platform"/>
            <consortium name="The Broad Institute Genome Sequencing Center for Infectious Disease"/>
            <person name="Wu L."/>
            <person name="Ma J."/>
        </authorList>
    </citation>
    <scope>NUCLEOTIDE SEQUENCE [LARGE SCALE GENOMIC DNA]</scope>
    <source>
        <strain evidence="3">JCM 3272</strain>
    </source>
</reference>
<accession>A0ABP5UL99</accession>
<evidence type="ECO:0000313" key="3">
    <source>
        <dbReference type="Proteomes" id="UP001501444"/>
    </source>
</evidence>
<keyword evidence="1" id="KW-0812">Transmembrane</keyword>